<feature type="compositionally biased region" description="Basic and acidic residues" evidence="1">
    <location>
        <begin position="23"/>
        <end position="35"/>
    </location>
</feature>
<dbReference type="Pfam" id="PF26188">
    <property type="entry name" value="RESC6"/>
    <property type="match status" value="1"/>
</dbReference>
<keyword evidence="4" id="KW-1185">Reference proteome</keyword>
<accession>A0ABN9SEA4</accession>
<dbReference type="InterPro" id="IPR050870">
    <property type="entry name" value="FAST_kinase"/>
</dbReference>
<evidence type="ECO:0000256" key="1">
    <source>
        <dbReference type="SAM" id="MobiDB-lite"/>
    </source>
</evidence>
<feature type="non-terminal residue" evidence="3">
    <location>
        <position position="505"/>
    </location>
</feature>
<evidence type="ECO:0000313" key="3">
    <source>
        <dbReference type="EMBL" id="CAK0830379.1"/>
    </source>
</evidence>
<proteinExistence type="predicted"/>
<protein>
    <recommendedName>
        <fullName evidence="2">RNA-editing substrate-binding complex 6 protein domain-containing protein</fullName>
    </recommendedName>
</protein>
<gene>
    <name evidence="3" type="ORF">PCOR1329_LOCUS29033</name>
</gene>
<feature type="domain" description="RNA-editing substrate-binding complex 6 protein" evidence="2">
    <location>
        <begin position="99"/>
        <end position="327"/>
    </location>
</feature>
<dbReference type="PANTHER" id="PTHR21228">
    <property type="entry name" value="FAST LEU-RICH DOMAIN-CONTAINING"/>
    <property type="match status" value="1"/>
</dbReference>
<sequence length="505" mass="53378">MAARQPRGHAEARARGGGGQGGRGRDRAPRDERRGQCPWINSQIIAASNIGVRELLSAIAAHLGQMNLVNLSTAIHRLAKVTAGDAGAQAALRRHPAVKELEAAIASALEALEPSAVQPQSLSNVVWSLATMRLMNWPLLQAATALATAKTSVFKPFEMSTMLWALAKLGSVDCGESGKNARAFFHAAANHITHNLDQFGFRCLATTAWSFATARQHNPRLFRGIATQMIPMVHAANCQEIANTAWAFGTAGFHDDRLFTALAETALLHLPEFKPQELSNLLWGFATNGFFHEGFFSSSGLAAQSMDLQAQHLANILWAFARVQPRHAATQRTALALLPLCISRLEAFKPQEVSSTALAVAKALAPAEPRPAAAPLAEGPSAAHLPGAARGSHGGQAPPPPPLVADFFQAVAPWALPRLPEFSAQSLANLVTGFAAVRVPCAAAMIAAIGQEAVGRCSCFEPSALVHLIKAFVLAPPDAGCGGVIEVLVAAAAQHSRALRPKELQ</sequence>
<dbReference type="PANTHER" id="PTHR21228:SF40">
    <property type="entry name" value="LD45607P"/>
    <property type="match status" value="1"/>
</dbReference>
<reference evidence="3" key="1">
    <citation type="submission" date="2023-10" db="EMBL/GenBank/DDBJ databases">
        <authorList>
            <person name="Chen Y."/>
            <person name="Shah S."/>
            <person name="Dougan E. K."/>
            <person name="Thang M."/>
            <person name="Chan C."/>
        </authorList>
    </citation>
    <scope>NUCLEOTIDE SEQUENCE [LARGE SCALE GENOMIC DNA]</scope>
</reference>
<organism evidence="3 4">
    <name type="scientific">Prorocentrum cordatum</name>
    <dbReference type="NCBI Taxonomy" id="2364126"/>
    <lineage>
        <taxon>Eukaryota</taxon>
        <taxon>Sar</taxon>
        <taxon>Alveolata</taxon>
        <taxon>Dinophyceae</taxon>
        <taxon>Prorocentrales</taxon>
        <taxon>Prorocentraceae</taxon>
        <taxon>Prorocentrum</taxon>
    </lineage>
</organism>
<dbReference type="InterPro" id="IPR058917">
    <property type="entry name" value="RESC6_dom"/>
</dbReference>
<name>A0ABN9SEA4_9DINO</name>
<feature type="region of interest" description="Disordered" evidence="1">
    <location>
        <begin position="1"/>
        <end position="35"/>
    </location>
</feature>
<dbReference type="EMBL" id="CAUYUJ010010845">
    <property type="protein sequence ID" value="CAK0830379.1"/>
    <property type="molecule type" value="Genomic_DNA"/>
</dbReference>
<dbReference type="Proteomes" id="UP001189429">
    <property type="component" value="Unassembled WGS sequence"/>
</dbReference>
<evidence type="ECO:0000313" key="4">
    <source>
        <dbReference type="Proteomes" id="UP001189429"/>
    </source>
</evidence>
<evidence type="ECO:0000259" key="2">
    <source>
        <dbReference type="Pfam" id="PF26188"/>
    </source>
</evidence>
<comment type="caution">
    <text evidence="3">The sequence shown here is derived from an EMBL/GenBank/DDBJ whole genome shotgun (WGS) entry which is preliminary data.</text>
</comment>